<dbReference type="EMBL" id="AMRM01000006">
    <property type="protein sequence ID" value="EKF19656.1"/>
    <property type="molecule type" value="Genomic_DNA"/>
</dbReference>
<keyword evidence="1" id="KW-0812">Transmembrane</keyword>
<dbReference type="eggNOG" id="ENOG5030ZEM">
    <property type="taxonomic scope" value="Bacteria"/>
</dbReference>
<keyword evidence="1" id="KW-1133">Transmembrane helix</keyword>
<organism evidence="2 3">
    <name type="scientific">Nitratireductor pacificus pht-3B</name>
    <dbReference type="NCBI Taxonomy" id="391937"/>
    <lineage>
        <taxon>Bacteria</taxon>
        <taxon>Pseudomonadati</taxon>
        <taxon>Pseudomonadota</taxon>
        <taxon>Alphaproteobacteria</taxon>
        <taxon>Hyphomicrobiales</taxon>
        <taxon>Phyllobacteriaceae</taxon>
        <taxon>Nitratireductor</taxon>
    </lineage>
</organism>
<dbReference type="PATRIC" id="fig|391937.3.peg.1475"/>
<sequence length="56" mass="5943">MVLNAPTKLIFLLSLIIAVVALIAAFNVLSFIPVAAVWIMTIAYLLLAAGVLFKGL</sequence>
<dbReference type="AlphaFoldDB" id="K2MC15"/>
<reference evidence="2 3" key="1">
    <citation type="journal article" date="2012" name="J. Bacteriol.">
        <title>Genome Sequence of Nitratireductor pacificus Type Strain pht-3B.</title>
        <authorList>
            <person name="Lai Q."/>
            <person name="Li G."/>
            <person name="Shao Z."/>
        </authorList>
    </citation>
    <scope>NUCLEOTIDE SEQUENCE [LARGE SCALE GENOMIC DNA]</scope>
    <source>
        <strain evidence="3">pht-3B</strain>
    </source>
</reference>
<proteinExistence type="predicted"/>
<feature type="transmembrane region" description="Helical" evidence="1">
    <location>
        <begin position="35"/>
        <end position="53"/>
    </location>
</feature>
<comment type="caution">
    <text evidence="2">The sequence shown here is derived from an EMBL/GenBank/DDBJ whole genome shotgun (WGS) entry which is preliminary data.</text>
</comment>
<evidence type="ECO:0000313" key="3">
    <source>
        <dbReference type="Proteomes" id="UP000006786"/>
    </source>
</evidence>
<dbReference type="Proteomes" id="UP000006786">
    <property type="component" value="Unassembled WGS sequence"/>
</dbReference>
<gene>
    <name evidence="2" type="ORF">NA2_07177</name>
</gene>
<accession>K2MC15</accession>
<evidence type="ECO:0008006" key="4">
    <source>
        <dbReference type="Google" id="ProtNLM"/>
    </source>
</evidence>
<feature type="transmembrane region" description="Helical" evidence="1">
    <location>
        <begin position="9"/>
        <end position="29"/>
    </location>
</feature>
<name>K2MC15_9HYPH</name>
<dbReference type="RefSeq" id="WP_008595862.1">
    <property type="nucleotide sequence ID" value="NZ_AMRM01000006.1"/>
</dbReference>
<evidence type="ECO:0000313" key="2">
    <source>
        <dbReference type="EMBL" id="EKF19656.1"/>
    </source>
</evidence>
<keyword evidence="1" id="KW-0472">Membrane</keyword>
<keyword evidence="3" id="KW-1185">Reference proteome</keyword>
<evidence type="ECO:0000256" key="1">
    <source>
        <dbReference type="SAM" id="Phobius"/>
    </source>
</evidence>
<protein>
    <recommendedName>
        <fullName evidence="4">Transmembrane protein</fullName>
    </recommendedName>
</protein>
<dbReference type="STRING" id="391937.NA2_07177"/>